<keyword evidence="1" id="KW-0472">Membrane</keyword>
<feature type="transmembrane region" description="Helical" evidence="1">
    <location>
        <begin position="148"/>
        <end position="170"/>
    </location>
</feature>
<accession>A0A8J6PAK3</accession>
<dbReference type="EMBL" id="JACNFK010000027">
    <property type="protein sequence ID" value="MBC8519787.1"/>
    <property type="molecule type" value="Genomic_DNA"/>
</dbReference>
<protein>
    <submittedName>
        <fullName evidence="2">Regulatory signaling modulator protein AmpE</fullName>
    </submittedName>
</protein>
<dbReference type="PANTHER" id="PTHR38684">
    <property type="entry name" value="PROTEIN AMPE"/>
    <property type="match status" value="1"/>
</dbReference>
<dbReference type="GO" id="GO:0046677">
    <property type="term" value="P:response to antibiotic"/>
    <property type="evidence" value="ECO:0007669"/>
    <property type="project" value="TreeGrafter"/>
</dbReference>
<feature type="transmembrane region" description="Helical" evidence="1">
    <location>
        <begin position="45"/>
        <end position="62"/>
    </location>
</feature>
<gene>
    <name evidence="2" type="primary">ampE</name>
    <name evidence="2" type="ORF">H8D24_05220</name>
</gene>
<sequence length="284" mass="31847">MTLLAILITLGIERFYRVLDEYRNLGWFSVWGRWVVRHQSVQGEWVGIATTLLILFVPLLIVEQLNWWMADGGWLPEMLFSVVVLVLSIGPRDLRGQVESILESWSKDDIEGGLLHAEGMLEGELPEDKQGVVRALTESVLIEANSRLFSVIFWFALFGPAAGLLVRLGLMLEDIQSSDDGEPTMIQQLNQLLAWPPAHIVAISYAMVGDFSSSFHNIREHAGDWSSNSDILRNSGLGAIRLEPVKSSEPADLQEVWDALEMVRRSEIVWVTFLALLILFGYGG</sequence>
<dbReference type="Pfam" id="PF03186">
    <property type="entry name" value="CobD_Cbib"/>
    <property type="match status" value="1"/>
</dbReference>
<dbReference type="InterPro" id="IPR052966">
    <property type="entry name" value="Beta-lactamase_Reg"/>
</dbReference>
<dbReference type="UniPathway" id="UPA00148"/>
<feature type="transmembrane region" description="Helical" evidence="1">
    <location>
        <begin position="74"/>
        <end position="90"/>
    </location>
</feature>
<dbReference type="GO" id="GO:0048472">
    <property type="term" value="F:threonine-phosphate decarboxylase activity"/>
    <property type="evidence" value="ECO:0007669"/>
    <property type="project" value="InterPro"/>
</dbReference>
<organism evidence="2 3">
    <name type="scientific">Candidatus Thiopontia autotrophica</name>
    <dbReference type="NCBI Taxonomy" id="2841688"/>
    <lineage>
        <taxon>Bacteria</taxon>
        <taxon>Pseudomonadati</taxon>
        <taxon>Pseudomonadota</taxon>
        <taxon>Gammaproteobacteria</taxon>
        <taxon>Candidatus Thiopontia</taxon>
    </lineage>
</organism>
<evidence type="ECO:0000313" key="2">
    <source>
        <dbReference type="EMBL" id="MBC8519787.1"/>
    </source>
</evidence>
<evidence type="ECO:0000313" key="3">
    <source>
        <dbReference type="Proteomes" id="UP000654401"/>
    </source>
</evidence>
<dbReference type="AlphaFoldDB" id="A0A8J6PAK3"/>
<dbReference type="PANTHER" id="PTHR38684:SF1">
    <property type="entry name" value="PROTEIN AMPE"/>
    <property type="match status" value="1"/>
</dbReference>
<dbReference type="InterPro" id="IPR004485">
    <property type="entry name" value="Cobalamin_biosynth_CobD/CbiB"/>
</dbReference>
<proteinExistence type="predicted"/>
<reference evidence="2 3" key="1">
    <citation type="submission" date="2020-08" db="EMBL/GenBank/DDBJ databases">
        <title>Bridging the membrane lipid divide: bacteria of the FCB group superphylum have the potential to synthesize archaeal ether lipids.</title>
        <authorList>
            <person name="Villanueva L."/>
            <person name="Von Meijenfeldt F.A.B."/>
            <person name="Westbye A.B."/>
            <person name="Yadav S."/>
            <person name="Hopmans E.C."/>
            <person name="Dutilh B.E."/>
            <person name="Sinninghe Damste J.S."/>
        </authorList>
    </citation>
    <scope>NUCLEOTIDE SEQUENCE [LARGE SCALE GENOMIC DNA]</scope>
    <source>
        <strain evidence="2">NIOZ-UU100</strain>
    </source>
</reference>
<dbReference type="Proteomes" id="UP000654401">
    <property type="component" value="Unassembled WGS sequence"/>
</dbReference>
<comment type="caution">
    <text evidence="2">The sequence shown here is derived from an EMBL/GenBank/DDBJ whole genome shotgun (WGS) entry which is preliminary data.</text>
</comment>
<keyword evidence="1" id="KW-1133">Transmembrane helix</keyword>
<dbReference type="GO" id="GO:0009236">
    <property type="term" value="P:cobalamin biosynthetic process"/>
    <property type="evidence" value="ECO:0007669"/>
    <property type="project" value="UniProtKB-UniPathway"/>
</dbReference>
<feature type="transmembrane region" description="Helical" evidence="1">
    <location>
        <begin position="267"/>
        <end position="283"/>
    </location>
</feature>
<name>A0A8J6PAK3_9GAMM</name>
<dbReference type="GO" id="GO:0005886">
    <property type="term" value="C:plasma membrane"/>
    <property type="evidence" value="ECO:0007669"/>
    <property type="project" value="TreeGrafter"/>
</dbReference>
<keyword evidence="1" id="KW-0812">Transmembrane</keyword>
<evidence type="ECO:0000256" key="1">
    <source>
        <dbReference type="SAM" id="Phobius"/>
    </source>
</evidence>